<dbReference type="Proteomes" id="UP000886501">
    <property type="component" value="Unassembled WGS sequence"/>
</dbReference>
<reference evidence="1" key="1">
    <citation type="submission" date="2019-10" db="EMBL/GenBank/DDBJ databases">
        <authorList>
            <consortium name="DOE Joint Genome Institute"/>
            <person name="Kuo A."/>
            <person name="Miyauchi S."/>
            <person name="Kiss E."/>
            <person name="Drula E."/>
            <person name="Kohler A."/>
            <person name="Sanchez-Garcia M."/>
            <person name="Andreopoulos B."/>
            <person name="Barry K.W."/>
            <person name="Bonito G."/>
            <person name="Buee M."/>
            <person name="Carver A."/>
            <person name="Chen C."/>
            <person name="Cichocki N."/>
            <person name="Clum A."/>
            <person name="Culley D."/>
            <person name="Crous P.W."/>
            <person name="Fauchery L."/>
            <person name="Girlanda M."/>
            <person name="Hayes R."/>
            <person name="Keri Z."/>
            <person name="Labutti K."/>
            <person name="Lipzen A."/>
            <person name="Lombard V."/>
            <person name="Magnuson J."/>
            <person name="Maillard F."/>
            <person name="Morin E."/>
            <person name="Murat C."/>
            <person name="Nolan M."/>
            <person name="Ohm R."/>
            <person name="Pangilinan J."/>
            <person name="Pereira M."/>
            <person name="Perotto S."/>
            <person name="Peter M."/>
            <person name="Riley R."/>
            <person name="Sitrit Y."/>
            <person name="Stielow B."/>
            <person name="Szollosi G."/>
            <person name="Zifcakova L."/>
            <person name="Stursova M."/>
            <person name="Spatafora J.W."/>
            <person name="Tedersoo L."/>
            <person name="Vaario L.-M."/>
            <person name="Yamada A."/>
            <person name="Yan M."/>
            <person name="Wang P."/>
            <person name="Xu J."/>
            <person name="Bruns T."/>
            <person name="Baldrian P."/>
            <person name="Vilgalys R."/>
            <person name="Henrissat B."/>
            <person name="Grigoriev I.V."/>
            <person name="Hibbett D."/>
            <person name="Nagy L.G."/>
            <person name="Martin F.M."/>
        </authorList>
    </citation>
    <scope>NUCLEOTIDE SEQUENCE</scope>
    <source>
        <strain evidence="1">P2</strain>
    </source>
</reference>
<protein>
    <submittedName>
        <fullName evidence="1">Uncharacterized protein</fullName>
    </submittedName>
</protein>
<name>A0ACB6YXS4_THEGA</name>
<reference evidence="1" key="2">
    <citation type="journal article" date="2020" name="Nat. Commun.">
        <title>Large-scale genome sequencing of mycorrhizal fungi provides insights into the early evolution of symbiotic traits.</title>
        <authorList>
            <person name="Miyauchi S."/>
            <person name="Kiss E."/>
            <person name="Kuo A."/>
            <person name="Drula E."/>
            <person name="Kohler A."/>
            <person name="Sanchez-Garcia M."/>
            <person name="Morin E."/>
            <person name="Andreopoulos B."/>
            <person name="Barry K.W."/>
            <person name="Bonito G."/>
            <person name="Buee M."/>
            <person name="Carver A."/>
            <person name="Chen C."/>
            <person name="Cichocki N."/>
            <person name="Clum A."/>
            <person name="Culley D."/>
            <person name="Crous P.W."/>
            <person name="Fauchery L."/>
            <person name="Girlanda M."/>
            <person name="Hayes R.D."/>
            <person name="Keri Z."/>
            <person name="LaButti K."/>
            <person name="Lipzen A."/>
            <person name="Lombard V."/>
            <person name="Magnuson J."/>
            <person name="Maillard F."/>
            <person name="Murat C."/>
            <person name="Nolan M."/>
            <person name="Ohm R.A."/>
            <person name="Pangilinan J."/>
            <person name="Pereira M.F."/>
            <person name="Perotto S."/>
            <person name="Peter M."/>
            <person name="Pfister S."/>
            <person name="Riley R."/>
            <person name="Sitrit Y."/>
            <person name="Stielow J.B."/>
            <person name="Szollosi G."/>
            <person name="Zifcakova L."/>
            <person name="Stursova M."/>
            <person name="Spatafora J.W."/>
            <person name="Tedersoo L."/>
            <person name="Vaario L.M."/>
            <person name="Yamada A."/>
            <person name="Yan M."/>
            <person name="Wang P."/>
            <person name="Xu J."/>
            <person name="Bruns T."/>
            <person name="Baldrian P."/>
            <person name="Vilgalys R."/>
            <person name="Dunand C."/>
            <person name="Henrissat B."/>
            <person name="Grigoriev I.V."/>
            <person name="Hibbett D."/>
            <person name="Nagy L.G."/>
            <person name="Martin F.M."/>
        </authorList>
    </citation>
    <scope>NUCLEOTIDE SEQUENCE</scope>
    <source>
        <strain evidence="1">P2</strain>
    </source>
</reference>
<keyword evidence="2" id="KW-1185">Reference proteome</keyword>
<evidence type="ECO:0000313" key="2">
    <source>
        <dbReference type="Proteomes" id="UP000886501"/>
    </source>
</evidence>
<feature type="non-terminal residue" evidence="1">
    <location>
        <position position="159"/>
    </location>
</feature>
<evidence type="ECO:0000313" key="1">
    <source>
        <dbReference type="EMBL" id="KAF9641888.1"/>
    </source>
</evidence>
<dbReference type="EMBL" id="MU118994">
    <property type="protein sequence ID" value="KAF9641888.1"/>
    <property type="molecule type" value="Genomic_DNA"/>
</dbReference>
<sequence length="159" mass="17291">MSQFTTTLQGELSALHKSEEDWIARLEKAITGLKPPSFSVDPTTNFWTAYKKVADEHDNDLVSKYVGDLDTSLLFAGLFSAVTSQVIAQIIPQLQPNSVDLTNALLLRILQQNTSFDGTDPLAPVSGVPTSVVRAQTILFASLSITLIVAFIAVLGKQW</sequence>
<proteinExistence type="predicted"/>
<organism evidence="1 2">
    <name type="scientific">Thelephora ganbajun</name>
    <name type="common">Ganba fungus</name>
    <dbReference type="NCBI Taxonomy" id="370292"/>
    <lineage>
        <taxon>Eukaryota</taxon>
        <taxon>Fungi</taxon>
        <taxon>Dikarya</taxon>
        <taxon>Basidiomycota</taxon>
        <taxon>Agaricomycotina</taxon>
        <taxon>Agaricomycetes</taxon>
        <taxon>Thelephorales</taxon>
        <taxon>Thelephoraceae</taxon>
        <taxon>Thelephora</taxon>
    </lineage>
</organism>
<gene>
    <name evidence="1" type="ORF">BDM02DRAFT_3177000</name>
</gene>
<comment type="caution">
    <text evidence="1">The sequence shown here is derived from an EMBL/GenBank/DDBJ whole genome shotgun (WGS) entry which is preliminary data.</text>
</comment>
<accession>A0ACB6YXS4</accession>